<dbReference type="EMBL" id="AYYO01000044">
    <property type="protein sequence ID" value="KRM54815.1"/>
    <property type="molecule type" value="Genomic_DNA"/>
</dbReference>
<dbReference type="Proteomes" id="UP000051679">
    <property type="component" value="Unassembled WGS sequence"/>
</dbReference>
<name>A0A0R1ZJV9_9LACO</name>
<dbReference type="RefSeq" id="WP_054677365.1">
    <property type="nucleotide sequence ID" value="NZ_AYYO01000044.1"/>
</dbReference>
<proteinExistence type="predicted"/>
<evidence type="ECO:0000313" key="1">
    <source>
        <dbReference type="EMBL" id="KRM54815.1"/>
    </source>
</evidence>
<organism evidence="1 2">
    <name type="scientific">Lacticaseibacillus sharpeae JCM 1186 = DSM 20505</name>
    <dbReference type="NCBI Taxonomy" id="1291052"/>
    <lineage>
        <taxon>Bacteria</taxon>
        <taxon>Bacillati</taxon>
        <taxon>Bacillota</taxon>
        <taxon>Bacilli</taxon>
        <taxon>Lactobacillales</taxon>
        <taxon>Lactobacillaceae</taxon>
        <taxon>Lacticaseibacillus</taxon>
    </lineage>
</organism>
<dbReference type="NCBIfam" id="TIGR01725">
    <property type="entry name" value="phge_HK97_gp10"/>
    <property type="match status" value="1"/>
</dbReference>
<dbReference type="InterPro" id="IPR010064">
    <property type="entry name" value="HK97-gp10_tail"/>
</dbReference>
<sequence>MTVTGDGDLLAKIQALDNGVQRNARAAIRDGAETFADALKTDTPVWSGETDAPTHMRDDIRATGVRDRGGILESDVGYGTDTGYRVHFPNNGTSKQSPQHFVEETQERTRGKVLETFLSHLKVGG</sequence>
<keyword evidence="2" id="KW-1185">Reference proteome</keyword>
<accession>A0A0R1ZJV9</accession>
<comment type="caution">
    <text evidence="1">The sequence shown here is derived from an EMBL/GenBank/DDBJ whole genome shotgun (WGS) entry which is preliminary data.</text>
</comment>
<reference evidence="1 2" key="1">
    <citation type="journal article" date="2015" name="Genome Announc.">
        <title>Expanding the biotechnology potential of lactobacilli through comparative genomics of 213 strains and associated genera.</title>
        <authorList>
            <person name="Sun Z."/>
            <person name="Harris H.M."/>
            <person name="McCann A."/>
            <person name="Guo C."/>
            <person name="Argimon S."/>
            <person name="Zhang W."/>
            <person name="Yang X."/>
            <person name="Jeffery I.B."/>
            <person name="Cooney J.C."/>
            <person name="Kagawa T.F."/>
            <person name="Liu W."/>
            <person name="Song Y."/>
            <person name="Salvetti E."/>
            <person name="Wrobel A."/>
            <person name="Rasinkangas P."/>
            <person name="Parkhill J."/>
            <person name="Rea M.C."/>
            <person name="O'Sullivan O."/>
            <person name="Ritari J."/>
            <person name="Douillard F.P."/>
            <person name="Paul Ross R."/>
            <person name="Yang R."/>
            <person name="Briner A.E."/>
            <person name="Felis G.E."/>
            <person name="de Vos W.M."/>
            <person name="Barrangou R."/>
            <person name="Klaenhammer T.R."/>
            <person name="Caufield P.W."/>
            <person name="Cui Y."/>
            <person name="Zhang H."/>
            <person name="O'Toole P.W."/>
        </authorList>
    </citation>
    <scope>NUCLEOTIDE SEQUENCE [LARGE SCALE GENOMIC DNA]</scope>
    <source>
        <strain evidence="1 2">DSM 20505</strain>
    </source>
</reference>
<dbReference type="OrthoDB" id="886754at2"/>
<dbReference type="Pfam" id="PF04883">
    <property type="entry name" value="HK97-gp10_like"/>
    <property type="match status" value="1"/>
</dbReference>
<dbReference type="STRING" id="1291052.FC18_GL002232"/>
<dbReference type="PATRIC" id="fig|1291052.5.peg.2300"/>
<gene>
    <name evidence="1" type="ORF">FC18_GL002232</name>
</gene>
<protein>
    <submittedName>
        <fullName evidence="1">HK97 gp10 family phage protein</fullName>
    </submittedName>
</protein>
<dbReference type="AlphaFoldDB" id="A0A0R1ZJV9"/>
<evidence type="ECO:0000313" key="2">
    <source>
        <dbReference type="Proteomes" id="UP000051679"/>
    </source>
</evidence>